<dbReference type="NCBIfam" id="TIGR02962">
    <property type="entry name" value="hdxy_isourate"/>
    <property type="match status" value="1"/>
</dbReference>
<dbReference type="GO" id="GO:0033971">
    <property type="term" value="F:hydroxyisourate hydrolase activity"/>
    <property type="evidence" value="ECO:0007669"/>
    <property type="project" value="UniProtKB-EC"/>
</dbReference>
<evidence type="ECO:0000313" key="10">
    <source>
        <dbReference type="Proteomes" id="UP000675920"/>
    </source>
</evidence>
<dbReference type="PRINTS" id="PR00189">
    <property type="entry name" value="TRNSTHYRETIN"/>
</dbReference>
<evidence type="ECO:0000256" key="1">
    <source>
        <dbReference type="ARBA" id="ARBA00001043"/>
    </source>
</evidence>
<evidence type="ECO:0000259" key="9">
    <source>
        <dbReference type="Pfam" id="PF00576"/>
    </source>
</evidence>
<dbReference type="InterPro" id="IPR036817">
    <property type="entry name" value="Transthyretin/HIU_hydrolase_sf"/>
</dbReference>
<dbReference type="PROSITE" id="PS00769">
    <property type="entry name" value="TRANSTHYRETIN_2"/>
    <property type="match status" value="1"/>
</dbReference>
<evidence type="ECO:0000313" key="11">
    <source>
        <dbReference type="RefSeq" id="WP_051378990.1"/>
    </source>
</evidence>
<dbReference type="Proteomes" id="UP000675920">
    <property type="component" value="Unplaced"/>
</dbReference>
<comment type="catalytic activity">
    <reaction evidence="1 8">
        <text>5-hydroxyisourate + H2O = 5-hydroxy-2-oxo-4-ureido-2,5-dihydro-1H-imidazole-5-carboxylate + H(+)</text>
        <dbReference type="Rhea" id="RHEA:23736"/>
        <dbReference type="ChEBI" id="CHEBI:15377"/>
        <dbReference type="ChEBI" id="CHEBI:15378"/>
        <dbReference type="ChEBI" id="CHEBI:18072"/>
        <dbReference type="ChEBI" id="CHEBI:58639"/>
        <dbReference type="EC" id="3.5.2.17"/>
    </reaction>
</comment>
<dbReference type="InterPro" id="IPR023419">
    <property type="entry name" value="Transthyretin_CS"/>
</dbReference>
<dbReference type="Pfam" id="PF00576">
    <property type="entry name" value="Transthyretin"/>
    <property type="match status" value="1"/>
</dbReference>
<keyword evidence="6 8" id="KW-0378">Hydrolase</keyword>
<dbReference type="InterPro" id="IPR023416">
    <property type="entry name" value="Transthyretin/HIU_hydrolase_d"/>
</dbReference>
<evidence type="ECO:0000256" key="4">
    <source>
        <dbReference type="ARBA" id="ARBA00011881"/>
    </source>
</evidence>
<evidence type="ECO:0000256" key="2">
    <source>
        <dbReference type="ARBA" id="ARBA00002704"/>
    </source>
</evidence>
<dbReference type="RefSeq" id="WP_051378990.1">
    <property type="nucleotide sequence ID" value="NZ_KI519499.1"/>
</dbReference>
<dbReference type="FunFam" id="2.60.40.180:FF:000005">
    <property type="entry name" value="5-hydroxyisourate hydrolase"/>
    <property type="match status" value="1"/>
</dbReference>
<feature type="binding site" evidence="7">
    <location>
        <position position="58"/>
    </location>
    <ligand>
        <name>substrate</name>
    </ligand>
</feature>
<dbReference type="PANTHER" id="PTHR10395:SF7">
    <property type="entry name" value="5-HYDROXYISOURATE HYDROLASE"/>
    <property type="match status" value="1"/>
</dbReference>
<reference evidence="11" key="1">
    <citation type="journal article" date="2005" name="FEBS Lett.">
        <title>Transthyretin-related proteins function to facilitate the hydrolysis of 5-hydroxyisourate, the end product of the uricase reaction.</title>
        <authorList>
            <person name="Lee Y."/>
            <person name="Lee D.H."/>
            <person name="Kho C.W."/>
            <person name="Lee A.Y."/>
            <person name="Jang M."/>
            <person name="Cho S."/>
            <person name="Lee C.H."/>
            <person name="Lee J.S."/>
            <person name="Myung P.K."/>
            <person name="Park B.C."/>
            <person name="Park S.G."/>
        </authorList>
    </citation>
    <scope>NUCLEOTIDE SEQUENCE</scope>
</reference>
<dbReference type="PROSITE" id="PS00768">
    <property type="entry name" value="TRANSTHYRETIN_1"/>
    <property type="match status" value="1"/>
</dbReference>
<gene>
    <name evidence="11" type="primary">uraH</name>
</gene>
<dbReference type="CDD" id="cd05822">
    <property type="entry name" value="TLP_HIUase"/>
    <property type="match status" value="1"/>
</dbReference>
<feature type="binding site" evidence="7">
    <location>
        <position position="20"/>
    </location>
    <ligand>
        <name>substrate</name>
    </ligand>
</feature>
<dbReference type="Gene3D" id="2.60.40.180">
    <property type="entry name" value="Transthyretin/hydroxyisourate hydrolase domain"/>
    <property type="match status" value="1"/>
</dbReference>
<reference evidence="11" key="4">
    <citation type="submission" date="2025-08" db="UniProtKB">
        <authorList>
            <consortium name="RefSeq"/>
        </authorList>
    </citation>
    <scope>IDENTIFICATION</scope>
</reference>
<dbReference type="AlphaFoldDB" id="A0A8B6XAL1"/>
<evidence type="ECO:0000256" key="5">
    <source>
        <dbReference type="ARBA" id="ARBA00022631"/>
    </source>
</evidence>
<sequence>MPSDPAEKSVSQGHGRLTTHVLDTMHGKPAPDLAIELHFFGPSGWSIIKKVHTNSDGRVDAPLLTGAELVAGRYRLVFAAGDYFRALGLDLPEPPFLDKIPLDFGIANVNAHYHVPLLVTPWSYSTYRGS</sequence>
<dbReference type="InterPro" id="IPR014306">
    <property type="entry name" value="Hydroxyisourate_hydrolase"/>
</dbReference>
<keyword evidence="10" id="KW-1185">Reference proteome</keyword>
<proteinExistence type="inferred from homology"/>
<feature type="domain" description="Transthyretin/hydroxyisourate hydrolase" evidence="9">
    <location>
        <begin position="17"/>
        <end position="129"/>
    </location>
</feature>
<comment type="function">
    <text evidence="2">Catalyzes the hydrolysis of 5-hydroxyisourate (HIU) to 2-oxo-4-hydroxy-4-carboxy-5-ureidoimidazoline (OHCU).</text>
</comment>
<evidence type="ECO:0000256" key="8">
    <source>
        <dbReference type="RuleBase" id="RU361270"/>
    </source>
</evidence>
<reference evidence="11" key="3">
    <citation type="journal article" date="2011" name="Acta Crystallogr. D">
        <title>Structural and kinetic insights into the mechanism of 5-hydroxyisourate hydrolase from Klebsiella pneumoniae.</title>
        <authorList>
            <person name="French J.B."/>
            <person name="Ealick S.E."/>
        </authorList>
    </citation>
    <scope>NUCLEOTIDE SEQUENCE</scope>
</reference>
<comment type="subunit">
    <text evidence="4 8">Homotetramer.</text>
</comment>
<comment type="similarity">
    <text evidence="3 8">Belongs to the transthyretin family. 5-hydroxyisourate hydrolase subfamily.</text>
</comment>
<dbReference type="EC" id="3.5.2.17" evidence="8"/>
<dbReference type="InterPro" id="IPR023418">
    <property type="entry name" value="Thyroxine_BS"/>
</dbReference>
<keyword evidence="5 8" id="KW-0659">Purine metabolism</keyword>
<dbReference type="SUPFAM" id="SSF49472">
    <property type="entry name" value="Transthyretin (synonym: prealbumin)"/>
    <property type="match status" value="1"/>
</dbReference>
<organism evidence="10 11">
    <name type="scientific">Derxia gummosa DSM 723</name>
    <dbReference type="NCBI Taxonomy" id="1121388"/>
    <lineage>
        <taxon>Bacteria</taxon>
        <taxon>Pseudomonadati</taxon>
        <taxon>Pseudomonadota</taxon>
        <taxon>Betaproteobacteria</taxon>
        <taxon>Burkholderiales</taxon>
        <taxon>Alcaligenaceae</taxon>
        <taxon>Derxia</taxon>
    </lineage>
</organism>
<dbReference type="GO" id="GO:0006144">
    <property type="term" value="P:purine nucleobase metabolic process"/>
    <property type="evidence" value="ECO:0007669"/>
    <property type="project" value="UniProtKB-KW"/>
</dbReference>
<dbReference type="InterPro" id="IPR000895">
    <property type="entry name" value="Transthyretin/HIU_hydrolase"/>
</dbReference>
<name>A0A8B6XAL1_9BURK</name>
<dbReference type="PANTHER" id="PTHR10395">
    <property type="entry name" value="URICASE AND TRANSTHYRETIN-RELATED"/>
    <property type="match status" value="1"/>
</dbReference>
<feature type="binding site" evidence="7">
    <location>
        <position position="127"/>
    </location>
    <ligand>
        <name>substrate</name>
    </ligand>
</feature>
<dbReference type="OrthoDB" id="9792386at2"/>
<reference evidence="11" key="2">
    <citation type="journal article" date="2006" name="Mol. Cells">
        <title>Mouse transthyretin-related protein is a hydrolase which degrades 5-hydroxyisourate, the end product of the uricase reaction.</title>
        <authorList>
            <person name="Lee Y."/>
            <person name="Park B.C."/>
            <person name="Lee D.H."/>
            <person name="Bae K.H."/>
            <person name="Cho S."/>
            <person name="Lee C.H."/>
            <person name="Lee J.S."/>
            <person name="Myung P.K."/>
            <person name="Park S.G."/>
        </authorList>
    </citation>
    <scope>NUCLEOTIDE SEQUENCE</scope>
</reference>
<evidence type="ECO:0000256" key="6">
    <source>
        <dbReference type="ARBA" id="ARBA00022801"/>
    </source>
</evidence>
<protein>
    <recommendedName>
        <fullName evidence="8">5-hydroxyisourate hydrolase</fullName>
        <shortName evidence="8">HIU hydrolase</shortName>
        <shortName evidence="8">HIUHase</shortName>
        <ecNumber evidence="8">3.5.2.17</ecNumber>
    </recommendedName>
</protein>
<accession>A0A8B6XAL1</accession>
<evidence type="ECO:0000256" key="7">
    <source>
        <dbReference type="PIRSR" id="PIRSR600895-51"/>
    </source>
</evidence>
<evidence type="ECO:0000256" key="3">
    <source>
        <dbReference type="ARBA" id="ARBA00009850"/>
    </source>
</evidence>